<dbReference type="SUPFAM" id="SSF160631">
    <property type="entry name" value="SMI1/KNR4-like"/>
    <property type="match status" value="1"/>
</dbReference>
<dbReference type="EMBL" id="AP023368">
    <property type="protein sequence ID" value="BCJ99117.1"/>
    <property type="molecule type" value="Genomic_DNA"/>
</dbReference>
<protein>
    <recommendedName>
        <fullName evidence="1">Knr4/Smi1-like domain-containing protein</fullName>
    </recommendedName>
</protein>
<feature type="domain" description="Knr4/Smi1-like" evidence="1">
    <location>
        <begin position="349"/>
        <end position="484"/>
    </location>
</feature>
<dbReference type="SMART" id="SM00860">
    <property type="entry name" value="SMI1_KNR4"/>
    <property type="match status" value="1"/>
</dbReference>
<dbReference type="RefSeq" id="WP_185259395.1">
    <property type="nucleotide sequence ID" value="NZ_AP023368.1"/>
</dbReference>
<accession>A0A7I8DN38</accession>
<reference evidence="2 3" key="2">
    <citation type="submission" date="2020-08" db="EMBL/GenBank/DDBJ databases">
        <authorList>
            <person name="Ueki A."/>
            <person name="Tonouchi A."/>
        </authorList>
    </citation>
    <scope>NUCLEOTIDE SEQUENCE [LARGE SCALE GENOMIC DNA]</scope>
    <source>
        <strain evidence="2 3">CTTW</strain>
    </source>
</reference>
<dbReference type="KEGG" id="acht:bsdcttw_21580"/>
<dbReference type="Proteomes" id="UP000515703">
    <property type="component" value="Chromosome"/>
</dbReference>
<name>A0A7I8DN38_9FIRM</name>
<organism evidence="2 3">
    <name type="scientific">Anaerocolumna chitinilytica</name>
    <dbReference type="NCBI Taxonomy" id="1727145"/>
    <lineage>
        <taxon>Bacteria</taxon>
        <taxon>Bacillati</taxon>
        <taxon>Bacillota</taxon>
        <taxon>Clostridia</taxon>
        <taxon>Lachnospirales</taxon>
        <taxon>Lachnospiraceae</taxon>
        <taxon>Anaerocolumna</taxon>
    </lineage>
</organism>
<sequence length="486" mass="57573">MAEYQKVSDYNTLLKEAAKDIVQFSENKINAIRGVQRMLVCQDNKIYPWQKRVGNHRGEMKFHLTNYTVYLGVNQTHESMFIDIEDTPGNWINEYHICGIRPIRMMKEPEKVYSVWKYDWDSGNFIEGSEYLAEIYFSTDDVEEVGEEQFFREVRQLRAEKGLLELWNSREETLPSPRIMEAVNRIAQIDWKKTYSKKFSQIKLFHEFGVRISHYMKEYNGHKPEELIAMLEGRTGGSNALLGYTHRVLSAITNPSNQMVCRWYLEWIVFCELENREEKLSENPFEPLIYLFERGANFEQQDALLLHFYERRMLHIDIPIHWKQQSVRSLNYDLLEQWDNNPNQITMEGSELEYTDIKHAEERIGRSIPTDYVEFLMLYNGGHPERCDFYNPYRDRFDSVELFYGMKDDGMCDLIWVCREYRSRIPKELLPIANVGGCQICICTVGENSGKIFLWDSEEEVPEEEPGYENIYFLAASLITFLDELK</sequence>
<dbReference type="InterPro" id="IPR037883">
    <property type="entry name" value="Knr4/Smi1-like_sf"/>
</dbReference>
<keyword evidence="3" id="KW-1185">Reference proteome</keyword>
<dbReference type="AlphaFoldDB" id="A0A7I8DN38"/>
<evidence type="ECO:0000313" key="3">
    <source>
        <dbReference type="Proteomes" id="UP000515703"/>
    </source>
</evidence>
<dbReference type="Pfam" id="PF09346">
    <property type="entry name" value="SMI1_KNR4"/>
    <property type="match status" value="1"/>
</dbReference>
<reference evidence="2 3" key="1">
    <citation type="submission" date="2020-08" db="EMBL/GenBank/DDBJ databases">
        <title>Draft genome sequencing of an Anaerocolumna strain isolated from anoxic soil subjected to BSD treatment.</title>
        <authorList>
            <person name="Uek A."/>
            <person name="Tonouchi A."/>
        </authorList>
    </citation>
    <scope>NUCLEOTIDE SEQUENCE [LARGE SCALE GENOMIC DNA]</scope>
    <source>
        <strain evidence="2 3">CTTW</strain>
    </source>
</reference>
<dbReference type="Gene3D" id="3.40.1580.10">
    <property type="entry name" value="SMI1/KNR4-like"/>
    <property type="match status" value="1"/>
</dbReference>
<gene>
    <name evidence="2" type="ORF">bsdcttw_21580</name>
</gene>
<dbReference type="InterPro" id="IPR018958">
    <property type="entry name" value="Knr4/Smi1-like_dom"/>
</dbReference>
<proteinExistence type="predicted"/>
<evidence type="ECO:0000313" key="2">
    <source>
        <dbReference type="EMBL" id="BCJ99117.1"/>
    </source>
</evidence>
<evidence type="ECO:0000259" key="1">
    <source>
        <dbReference type="SMART" id="SM00860"/>
    </source>
</evidence>